<feature type="region of interest" description="Disordered" evidence="1">
    <location>
        <begin position="1"/>
        <end position="24"/>
    </location>
</feature>
<feature type="non-terminal residue" evidence="2">
    <location>
        <position position="99"/>
    </location>
</feature>
<evidence type="ECO:0000256" key="1">
    <source>
        <dbReference type="SAM" id="MobiDB-lite"/>
    </source>
</evidence>
<proteinExistence type="predicted"/>
<feature type="compositionally biased region" description="Polar residues" evidence="1">
    <location>
        <begin position="1"/>
        <end position="19"/>
    </location>
</feature>
<name>X1V0B9_9ZZZZ</name>
<comment type="caution">
    <text evidence="2">The sequence shown here is derived from an EMBL/GenBank/DDBJ whole genome shotgun (WGS) entry which is preliminary data.</text>
</comment>
<gene>
    <name evidence="2" type="ORF">S12H4_48625</name>
</gene>
<dbReference type="EMBL" id="BARW01030408">
    <property type="protein sequence ID" value="GAJ05606.1"/>
    <property type="molecule type" value="Genomic_DNA"/>
</dbReference>
<evidence type="ECO:0000313" key="2">
    <source>
        <dbReference type="EMBL" id="GAJ05606.1"/>
    </source>
</evidence>
<dbReference type="AlphaFoldDB" id="X1V0B9"/>
<accession>X1V0B9</accession>
<reference evidence="2" key="1">
    <citation type="journal article" date="2014" name="Front. Microbiol.">
        <title>High frequency of phylogenetically diverse reductive dehalogenase-homologous genes in deep subseafloor sedimentary metagenomes.</title>
        <authorList>
            <person name="Kawai M."/>
            <person name="Futagami T."/>
            <person name="Toyoda A."/>
            <person name="Takaki Y."/>
            <person name="Nishi S."/>
            <person name="Hori S."/>
            <person name="Arai W."/>
            <person name="Tsubouchi T."/>
            <person name="Morono Y."/>
            <person name="Uchiyama I."/>
            <person name="Ito T."/>
            <person name="Fujiyama A."/>
            <person name="Inagaki F."/>
            <person name="Takami H."/>
        </authorList>
    </citation>
    <scope>NUCLEOTIDE SEQUENCE</scope>
    <source>
        <strain evidence="2">Expedition CK06-06</strain>
    </source>
</reference>
<protein>
    <submittedName>
        <fullName evidence="2">Uncharacterized protein</fullName>
    </submittedName>
</protein>
<sequence length="99" mass="10560">MTKLGNRSSLTTGEKTVTTAGIAEQLPDVEVPEGFEATITAKHATTGRIYIGGTKAEAESHTVSLGADDVFHEYLTNLNAIWIDVDIGHDGEGIDYEVP</sequence>
<organism evidence="2">
    <name type="scientific">marine sediment metagenome</name>
    <dbReference type="NCBI Taxonomy" id="412755"/>
    <lineage>
        <taxon>unclassified sequences</taxon>
        <taxon>metagenomes</taxon>
        <taxon>ecological metagenomes</taxon>
    </lineage>
</organism>